<keyword evidence="7" id="KW-1133">Transmembrane helix</keyword>
<keyword evidence="5" id="KW-0418">Kinase</keyword>
<dbReference type="InterPro" id="IPR000014">
    <property type="entry name" value="PAS"/>
</dbReference>
<name>A0A3S3YXV5_9SPHI</name>
<dbReference type="InterPro" id="IPR035965">
    <property type="entry name" value="PAS-like_dom_sf"/>
</dbReference>
<organism evidence="10 11">
    <name type="scientific">Mucilaginibacter gilvus</name>
    <dbReference type="NCBI Taxonomy" id="2305909"/>
    <lineage>
        <taxon>Bacteria</taxon>
        <taxon>Pseudomonadati</taxon>
        <taxon>Bacteroidota</taxon>
        <taxon>Sphingobacteriia</taxon>
        <taxon>Sphingobacteriales</taxon>
        <taxon>Sphingobacteriaceae</taxon>
        <taxon>Mucilaginibacter</taxon>
    </lineage>
</organism>
<feature type="domain" description="PAS" evidence="8">
    <location>
        <begin position="425"/>
        <end position="468"/>
    </location>
</feature>
<feature type="domain" description="PAS" evidence="8">
    <location>
        <begin position="305"/>
        <end position="348"/>
    </location>
</feature>
<evidence type="ECO:0000256" key="1">
    <source>
        <dbReference type="ARBA" id="ARBA00000085"/>
    </source>
</evidence>
<dbReference type="Pfam" id="PF13426">
    <property type="entry name" value="PAS_9"/>
    <property type="match status" value="1"/>
</dbReference>
<dbReference type="GO" id="GO:0004673">
    <property type="term" value="F:protein histidine kinase activity"/>
    <property type="evidence" value="ECO:0007669"/>
    <property type="project" value="UniProtKB-EC"/>
</dbReference>
<comment type="catalytic activity">
    <reaction evidence="1">
        <text>ATP + protein L-histidine = ADP + protein N-phospho-L-histidine.</text>
        <dbReference type="EC" id="2.7.13.3"/>
    </reaction>
</comment>
<dbReference type="OrthoDB" id="9759607at2"/>
<feature type="transmembrane region" description="Helical" evidence="7">
    <location>
        <begin position="177"/>
        <end position="200"/>
    </location>
</feature>
<feature type="coiled-coil region" evidence="6">
    <location>
        <begin position="277"/>
        <end position="315"/>
    </location>
</feature>
<dbReference type="Proteomes" id="UP000286701">
    <property type="component" value="Unassembled WGS sequence"/>
</dbReference>
<dbReference type="NCBIfam" id="TIGR00229">
    <property type="entry name" value="sensory_box"/>
    <property type="match status" value="2"/>
</dbReference>
<dbReference type="InterPro" id="IPR052162">
    <property type="entry name" value="Sensor_kinase/Photoreceptor"/>
</dbReference>
<dbReference type="PANTHER" id="PTHR43304:SF1">
    <property type="entry name" value="PAC DOMAIN-CONTAINING PROTEIN"/>
    <property type="match status" value="1"/>
</dbReference>
<dbReference type="AlphaFoldDB" id="A0A3S3YXV5"/>
<keyword evidence="3" id="KW-0597">Phosphoprotein</keyword>
<evidence type="ECO:0000259" key="9">
    <source>
        <dbReference type="PROSITE" id="PS50113"/>
    </source>
</evidence>
<proteinExistence type="predicted"/>
<feature type="transmembrane region" description="Helical" evidence="7">
    <location>
        <begin position="45"/>
        <end position="65"/>
    </location>
</feature>
<dbReference type="EMBL" id="SBIW01000010">
    <property type="protein sequence ID" value="RWY48513.1"/>
    <property type="molecule type" value="Genomic_DNA"/>
</dbReference>
<evidence type="ECO:0000313" key="10">
    <source>
        <dbReference type="EMBL" id="RWY48513.1"/>
    </source>
</evidence>
<dbReference type="InterPro" id="IPR013767">
    <property type="entry name" value="PAS_fold"/>
</dbReference>
<feature type="domain" description="PAC" evidence="9">
    <location>
        <begin position="622"/>
        <end position="674"/>
    </location>
</feature>
<keyword evidence="7" id="KW-0812">Transmembrane</keyword>
<dbReference type="GO" id="GO:0006355">
    <property type="term" value="P:regulation of DNA-templated transcription"/>
    <property type="evidence" value="ECO:0007669"/>
    <property type="project" value="InterPro"/>
</dbReference>
<evidence type="ECO:0000256" key="7">
    <source>
        <dbReference type="SAM" id="Phobius"/>
    </source>
</evidence>
<evidence type="ECO:0000313" key="11">
    <source>
        <dbReference type="Proteomes" id="UP000286701"/>
    </source>
</evidence>
<feature type="transmembrane region" description="Helical" evidence="7">
    <location>
        <begin position="221"/>
        <end position="241"/>
    </location>
</feature>
<feature type="transmembrane region" description="Helical" evidence="7">
    <location>
        <begin position="253"/>
        <end position="274"/>
    </location>
</feature>
<keyword evidence="6" id="KW-0175">Coiled coil</keyword>
<reference evidence="10 11" key="1">
    <citation type="submission" date="2019-01" db="EMBL/GenBank/DDBJ databases">
        <title>Mucilaginibacter antarcticum sp. nov., isolated from antarctic soil.</title>
        <authorList>
            <person name="Yan Y.-Q."/>
            <person name="Du Z.-J."/>
        </authorList>
    </citation>
    <scope>NUCLEOTIDE SEQUENCE [LARGE SCALE GENOMIC DNA]</scope>
    <source>
        <strain evidence="10 11">F01003</strain>
    </source>
</reference>
<keyword evidence="7" id="KW-0472">Membrane</keyword>
<feature type="transmembrane region" description="Helical" evidence="7">
    <location>
        <begin position="77"/>
        <end position="96"/>
    </location>
</feature>
<dbReference type="PROSITE" id="PS50113">
    <property type="entry name" value="PAC"/>
    <property type="match status" value="1"/>
</dbReference>
<evidence type="ECO:0000256" key="6">
    <source>
        <dbReference type="SAM" id="Coils"/>
    </source>
</evidence>
<feature type="transmembrane region" description="Helical" evidence="7">
    <location>
        <begin position="12"/>
        <end position="33"/>
    </location>
</feature>
<evidence type="ECO:0000256" key="2">
    <source>
        <dbReference type="ARBA" id="ARBA00012438"/>
    </source>
</evidence>
<gene>
    <name evidence="10" type="ORF">EPL05_19355</name>
</gene>
<dbReference type="SUPFAM" id="SSF55785">
    <property type="entry name" value="PYP-like sensor domain (PAS domain)"/>
    <property type="match status" value="3"/>
</dbReference>
<feature type="transmembrane region" description="Helical" evidence="7">
    <location>
        <begin position="123"/>
        <end position="145"/>
    </location>
</feature>
<dbReference type="EC" id="2.7.13.3" evidence="2"/>
<dbReference type="PANTHER" id="PTHR43304">
    <property type="entry name" value="PHYTOCHROME-LIKE PROTEIN CPH1"/>
    <property type="match status" value="1"/>
</dbReference>
<keyword evidence="4" id="KW-0808">Transferase</keyword>
<protein>
    <recommendedName>
        <fullName evidence="2">histidine kinase</fullName>
        <ecNumber evidence="2">2.7.13.3</ecNumber>
    </recommendedName>
</protein>
<sequence length="757" mass="84377">MPPDIRYMPSKFTTFVGLLSLFTTLIVLVGWIIGLTTMQRVMPGVVTMKANSAICFVLLGGILLLQNERQNLQQIPRILLILVTFIAGTTLLEYHLNFNAGIDELLFTDPESVSLRFPYPGRMAYNTALSLTLLGFGLLGLHIAAIKAVCQYALHAATVLAGVAIMGYVYGVSMLYSFAYVSSMAIHAALLVFLISIAAARFNPHLGVARLFMAQGVGNKMARRHFTTLMLVLLVFGSLRIQSERYHLLPPEIGISMLAISLLLTSLVMIWITANWLNKLDSERSTAELEIRDLNAALKTKVEKTEADYQSLIEHASDAIYLLNLAGDFMQVNNSTCQLTGYSRQQLLELNISALLKIDMLEDHTLQLAGIEPGRSVMVERRFIPKNGNAVDVEMNLKRIVDDRILVIARDITERKRLEYELENSAQKYKLLFESNPVPLLIVGKEDLVVVAANDAAANLYGYAPQEFQQMDIKKMSPGALGEKIVNSNRVFVEDAADFGLIEHLKKDGTRILVNIIAQDITLEGKSARLCSISDVTEKLRAQRQLLATEANLQTILNNTDSAYALLNADLDVVEYNNKDVIFAQNEFNFQPAKGKIFDLMPSEKRVKFLSHTNEVFQGNAIRYELNYTGADARATCYSVRMFPIAGKDAQILGLVLSIINITDRKVAEEDLKDAYHSISTHIGKIREMAWKQSHLIRSPLANLMGLFPMIKEDPSDRLLLGYAETELERMNQILWEMAEGATSSPSDEAYIGDILV</sequence>
<dbReference type="PROSITE" id="PS50112">
    <property type="entry name" value="PAS"/>
    <property type="match status" value="2"/>
</dbReference>
<dbReference type="CDD" id="cd00130">
    <property type="entry name" value="PAS"/>
    <property type="match status" value="1"/>
</dbReference>
<dbReference type="Pfam" id="PF00989">
    <property type="entry name" value="PAS"/>
    <property type="match status" value="1"/>
</dbReference>
<evidence type="ECO:0000256" key="4">
    <source>
        <dbReference type="ARBA" id="ARBA00022679"/>
    </source>
</evidence>
<dbReference type="Gene3D" id="3.30.450.20">
    <property type="entry name" value="PAS domain"/>
    <property type="match status" value="3"/>
</dbReference>
<dbReference type="SMART" id="SM00091">
    <property type="entry name" value="PAS"/>
    <property type="match status" value="3"/>
</dbReference>
<evidence type="ECO:0000259" key="8">
    <source>
        <dbReference type="PROSITE" id="PS50112"/>
    </source>
</evidence>
<dbReference type="InterPro" id="IPR000700">
    <property type="entry name" value="PAS-assoc_C"/>
</dbReference>
<feature type="transmembrane region" description="Helical" evidence="7">
    <location>
        <begin position="152"/>
        <end position="171"/>
    </location>
</feature>
<evidence type="ECO:0000256" key="5">
    <source>
        <dbReference type="ARBA" id="ARBA00022777"/>
    </source>
</evidence>
<keyword evidence="11" id="KW-1185">Reference proteome</keyword>
<accession>A0A3S3YXV5</accession>
<evidence type="ECO:0000256" key="3">
    <source>
        <dbReference type="ARBA" id="ARBA00022553"/>
    </source>
</evidence>
<comment type="caution">
    <text evidence="10">The sequence shown here is derived from an EMBL/GenBank/DDBJ whole genome shotgun (WGS) entry which is preliminary data.</text>
</comment>